<protein>
    <submittedName>
        <fullName evidence="2">DUF1990 family protein</fullName>
    </submittedName>
</protein>
<accession>A0ABT7N2H1</accession>
<comment type="caution">
    <text evidence="2">The sequence shown here is derived from an EMBL/GenBank/DDBJ whole genome shotgun (WGS) entry which is preliminary data.</text>
</comment>
<evidence type="ECO:0000313" key="2">
    <source>
        <dbReference type="EMBL" id="MDL9980861.1"/>
    </source>
</evidence>
<dbReference type="EMBL" id="JASXSZ010000005">
    <property type="protein sequence ID" value="MDL9980861.1"/>
    <property type="molecule type" value="Genomic_DNA"/>
</dbReference>
<dbReference type="Pfam" id="PF09348">
    <property type="entry name" value="DUF1990"/>
    <property type="match status" value="1"/>
</dbReference>
<proteinExistence type="predicted"/>
<sequence length="226" mass="25097">MSDSANWAQPVDRLHVDEAQRDHAFNLEGKRVAGPQQGFGSLWDRRFTIALGTAVGAERLIADWRAHFGEFWPKGNTFYSGDAAIRAGDVTPLTASGATTGILVIYADETSFSYLTPEGHMLSGMITFSAREDAASGTVAEIRMLVRPHDPLIQLVWPVGRTAEGSMWRRTLENLAASYGVTGAPVTEHSVCVDRRMIWKNWRNVRGNVFFATFRHRVTHRKHAAS</sequence>
<reference evidence="2 3" key="1">
    <citation type="submission" date="2023-06" db="EMBL/GenBank/DDBJ databases">
        <title>Microbacterium sp. nov., isolated from a waste landfill.</title>
        <authorList>
            <person name="Wen W."/>
        </authorList>
    </citation>
    <scope>NUCLEOTIDE SEQUENCE [LARGE SCALE GENOMIC DNA]</scope>
    <source>
        <strain evidence="2 3">ASV49</strain>
    </source>
</reference>
<name>A0ABT7N2H1_9MICO</name>
<dbReference type="RefSeq" id="WP_286289816.1">
    <property type="nucleotide sequence ID" value="NZ_JASXSZ010000005.1"/>
</dbReference>
<evidence type="ECO:0000259" key="1">
    <source>
        <dbReference type="Pfam" id="PF09348"/>
    </source>
</evidence>
<feature type="domain" description="DUF1990" evidence="1">
    <location>
        <begin position="107"/>
        <end position="172"/>
    </location>
</feature>
<dbReference type="InterPro" id="IPR018960">
    <property type="entry name" value="DUF1990"/>
</dbReference>
<dbReference type="Proteomes" id="UP001235064">
    <property type="component" value="Unassembled WGS sequence"/>
</dbReference>
<gene>
    <name evidence="2" type="ORF">QSV35_16090</name>
</gene>
<evidence type="ECO:0000313" key="3">
    <source>
        <dbReference type="Proteomes" id="UP001235064"/>
    </source>
</evidence>
<keyword evidence="3" id="KW-1185">Reference proteome</keyword>
<organism evidence="2 3">
    <name type="scientific">Microbacterium candidum</name>
    <dbReference type="NCBI Taxonomy" id="3041922"/>
    <lineage>
        <taxon>Bacteria</taxon>
        <taxon>Bacillati</taxon>
        <taxon>Actinomycetota</taxon>
        <taxon>Actinomycetes</taxon>
        <taxon>Micrococcales</taxon>
        <taxon>Microbacteriaceae</taxon>
        <taxon>Microbacterium</taxon>
    </lineage>
</organism>